<evidence type="ECO:0000259" key="3">
    <source>
        <dbReference type="PROSITE" id="PS50071"/>
    </source>
</evidence>
<proteinExistence type="predicted"/>
<organism evidence="4">
    <name type="scientific">Favella ehrenbergii</name>
    <dbReference type="NCBI Taxonomy" id="182087"/>
    <lineage>
        <taxon>Eukaryota</taxon>
        <taxon>Sar</taxon>
        <taxon>Alveolata</taxon>
        <taxon>Ciliophora</taxon>
        <taxon>Intramacronucleata</taxon>
        <taxon>Spirotrichea</taxon>
        <taxon>Choreotrichia</taxon>
        <taxon>Tintinnida</taxon>
        <taxon>Xystonellidae</taxon>
        <taxon>Favella</taxon>
    </lineage>
</organism>
<feature type="region of interest" description="Disordered" evidence="2">
    <location>
        <begin position="1"/>
        <end position="48"/>
    </location>
</feature>
<gene>
    <name evidence="4" type="ORF">FEHR0123_LOCUS1713</name>
</gene>
<feature type="compositionally biased region" description="Polar residues" evidence="2">
    <location>
        <begin position="1"/>
        <end position="12"/>
    </location>
</feature>
<dbReference type="InterPro" id="IPR001356">
    <property type="entry name" value="HD"/>
</dbReference>
<dbReference type="PROSITE" id="PS50071">
    <property type="entry name" value="HOMEOBOX_2"/>
    <property type="match status" value="1"/>
</dbReference>
<reference evidence="4" key="1">
    <citation type="submission" date="2021-01" db="EMBL/GenBank/DDBJ databases">
        <authorList>
            <person name="Corre E."/>
            <person name="Pelletier E."/>
            <person name="Niang G."/>
            <person name="Scheremetjew M."/>
            <person name="Finn R."/>
            <person name="Kale V."/>
            <person name="Holt S."/>
            <person name="Cochrane G."/>
            <person name="Meng A."/>
            <person name="Brown T."/>
            <person name="Cohen L."/>
        </authorList>
    </citation>
    <scope>NUCLEOTIDE SEQUENCE</scope>
    <source>
        <strain evidence="4">Fehren 1</strain>
    </source>
</reference>
<keyword evidence="1" id="KW-0539">Nucleus</keyword>
<dbReference type="SUPFAM" id="SSF46689">
    <property type="entry name" value="Homeodomain-like"/>
    <property type="match status" value="1"/>
</dbReference>
<accession>A0A7S3HWI6</accession>
<dbReference type="AlphaFoldDB" id="A0A7S3HWI6"/>
<evidence type="ECO:0000256" key="1">
    <source>
        <dbReference type="PROSITE-ProRule" id="PRU00108"/>
    </source>
</evidence>
<sequence>MITPVASTSTAPMTPLTPYDRVGKASLGSSPEEDKYGGDSAAITGKLRQRPFRNRHRLRREMRAKLEEEYLMEPRWSTRRITDIAKRLNLNRTKVYKWHWERKNKD</sequence>
<dbReference type="InterPro" id="IPR009057">
    <property type="entry name" value="Homeodomain-like_sf"/>
</dbReference>
<dbReference type="GO" id="GO:0005634">
    <property type="term" value="C:nucleus"/>
    <property type="evidence" value="ECO:0007669"/>
    <property type="project" value="UniProtKB-SubCell"/>
</dbReference>
<evidence type="ECO:0000313" key="4">
    <source>
        <dbReference type="EMBL" id="CAE0306807.1"/>
    </source>
</evidence>
<dbReference type="Gene3D" id="1.10.10.60">
    <property type="entry name" value="Homeodomain-like"/>
    <property type="match status" value="1"/>
</dbReference>
<evidence type="ECO:0000256" key="2">
    <source>
        <dbReference type="SAM" id="MobiDB-lite"/>
    </source>
</evidence>
<protein>
    <recommendedName>
        <fullName evidence="3">Homeobox domain-containing protein</fullName>
    </recommendedName>
</protein>
<keyword evidence="1" id="KW-0371">Homeobox</keyword>
<dbReference type="EMBL" id="HBIE01005525">
    <property type="protein sequence ID" value="CAE0306807.1"/>
    <property type="molecule type" value="Transcribed_RNA"/>
</dbReference>
<dbReference type="GO" id="GO:0003677">
    <property type="term" value="F:DNA binding"/>
    <property type="evidence" value="ECO:0007669"/>
    <property type="project" value="UniProtKB-UniRule"/>
</dbReference>
<comment type="subcellular location">
    <subcellularLocation>
        <location evidence="1">Nucleus</location>
    </subcellularLocation>
</comment>
<name>A0A7S3HWI6_9SPIT</name>
<keyword evidence="1" id="KW-0238">DNA-binding</keyword>
<feature type="domain" description="Homeobox" evidence="3">
    <location>
        <begin position="49"/>
        <end position="106"/>
    </location>
</feature>